<sequence length="662" mass="75293">MESHLNLSTIPTDVIELIAYHAVMNDFLGPPRALVALISTCRSLYYSLSLENNPSLHAAIFRFKFDSAAAHRRFGRSEPWRISATGLSAELRARFDALRYMRGVALSGNRSKHPDEEIVRHLWTLYFMCIESDEKNVDQLLFYGKLRPYIQICLTQYLLPVYRAGGGLPETVDRSLILWMSWFSTTWDSLNEESADLEAEITSLLCYVVYANFNFNAYFAPWMIPQLPIKQRQPNDRNSHGTSNHHTPNRNRYSAVVDPVDRSITINLYGRPLHLTPPVLVHAAMLLYFARLERRSVSDITERITPTGSHIPLLPRSVYLTMRLADMRDSKLYDTDFDRFRVCQDPYSSPGIGDILEPGMFSGEWEGHFFFIDSDSFRDMLDGDDMAIHMAMIARQPQVWNIKEHHYQPHVIAPLHDSTSQRRTETSLRRTLRPMPSGPSLSAHLPRNLELIECIPAVSASKPPSLISSSSSSVIFENLNPHSHIGPMLHATYTTPTRRTRVRTTYTTWTAESTPYLSPKTATENDSQRQSHFDRLGDGGNHSMLRAMPSTNSCLLLEPSLELDPSEQELAECTGLKDMILTGKGHSARGPFILKGRVRLWDGMVNLVKTYTLDNGQGTQLYRGYILSNGLWIGRWRDTVTEEDTNGFEGLFAMTRRSKPFA</sequence>
<dbReference type="OrthoDB" id="434783at2759"/>
<keyword evidence="3" id="KW-1185">Reference proteome</keyword>
<reference evidence="2" key="1">
    <citation type="journal article" date="2020" name="Nat. Commun.">
        <title>Large-scale genome sequencing of mycorrhizal fungi provides insights into the early evolution of symbiotic traits.</title>
        <authorList>
            <person name="Miyauchi S."/>
            <person name="Kiss E."/>
            <person name="Kuo A."/>
            <person name="Drula E."/>
            <person name="Kohler A."/>
            <person name="Sanchez-Garcia M."/>
            <person name="Morin E."/>
            <person name="Andreopoulos B."/>
            <person name="Barry K.W."/>
            <person name="Bonito G."/>
            <person name="Buee M."/>
            <person name="Carver A."/>
            <person name="Chen C."/>
            <person name="Cichocki N."/>
            <person name="Clum A."/>
            <person name="Culley D."/>
            <person name="Crous P.W."/>
            <person name="Fauchery L."/>
            <person name="Girlanda M."/>
            <person name="Hayes R.D."/>
            <person name="Keri Z."/>
            <person name="LaButti K."/>
            <person name="Lipzen A."/>
            <person name="Lombard V."/>
            <person name="Magnuson J."/>
            <person name="Maillard F."/>
            <person name="Murat C."/>
            <person name="Nolan M."/>
            <person name="Ohm R.A."/>
            <person name="Pangilinan J."/>
            <person name="Pereira M.F."/>
            <person name="Perotto S."/>
            <person name="Peter M."/>
            <person name="Pfister S."/>
            <person name="Riley R."/>
            <person name="Sitrit Y."/>
            <person name="Stielow J.B."/>
            <person name="Szollosi G."/>
            <person name="Zifcakova L."/>
            <person name="Stursova M."/>
            <person name="Spatafora J.W."/>
            <person name="Tedersoo L."/>
            <person name="Vaario L.M."/>
            <person name="Yamada A."/>
            <person name="Yan M."/>
            <person name="Wang P."/>
            <person name="Xu J."/>
            <person name="Bruns T."/>
            <person name="Baldrian P."/>
            <person name="Vilgalys R."/>
            <person name="Dunand C."/>
            <person name="Henrissat B."/>
            <person name="Grigoriev I.V."/>
            <person name="Hibbett D."/>
            <person name="Nagy L.G."/>
            <person name="Martin F.M."/>
        </authorList>
    </citation>
    <scope>NUCLEOTIDE SEQUENCE</scope>
    <source>
        <strain evidence="2">UP504</strain>
    </source>
</reference>
<dbReference type="Proteomes" id="UP000886523">
    <property type="component" value="Unassembled WGS sequence"/>
</dbReference>
<evidence type="ECO:0008006" key="4">
    <source>
        <dbReference type="Google" id="ProtNLM"/>
    </source>
</evidence>
<dbReference type="EMBL" id="MU129016">
    <property type="protein sequence ID" value="KAF9510423.1"/>
    <property type="molecule type" value="Genomic_DNA"/>
</dbReference>
<proteinExistence type="predicted"/>
<evidence type="ECO:0000313" key="3">
    <source>
        <dbReference type="Proteomes" id="UP000886523"/>
    </source>
</evidence>
<feature type="region of interest" description="Disordered" evidence="1">
    <location>
        <begin position="231"/>
        <end position="252"/>
    </location>
</feature>
<name>A0A9P6AR81_9AGAM</name>
<feature type="compositionally biased region" description="Basic and acidic residues" evidence="1">
    <location>
        <begin position="419"/>
        <end position="428"/>
    </location>
</feature>
<accession>A0A9P6AR81</accession>
<comment type="caution">
    <text evidence="2">The sequence shown here is derived from an EMBL/GenBank/DDBJ whole genome shotgun (WGS) entry which is preliminary data.</text>
</comment>
<evidence type="ECO:0000313" key="2">
    <source>
        <dbReference type="EMBL" id="KAF9510423.1"/>
    </source>
</evidence>
<protein>
    <recommendedName>
        <fullName evidence="4">F-box domain-containing protein</fullName>
    </recommendedName>
</protein>
<gene>
    <name evidence="2" type="ORF">BS47DRAFT_67075</name>
</gene>
<dbReference type="AlphaFoldDB" id="A0A9P6AR81"/>
<feature type="region of interest" description="Disordered" evidence="1">
    <location>
        <begin position="417"/>
        <end position="443"/>
    </location>
</feature>
<organism evidence="2 3">
    <name type="scientific">Hydnum rufescens UP504</name>
    <dbReference type="NCBI Taxonomy" id="1448309"/>
    <lineage>
        <taxon>Eukaryota</taxon>
        <taxon>Fungi</taxon>
        <taxon>Dikarya</taxon>
        <taxon>Basidiomycota</taxon>
        <taxon>Agaricomycotina</taxon>
        <taxon>Agaricomycetes</taxon>
        <taxon>Cantharellales</taxon>
        <taxon>Hydnaceae</taxon>
        <taxon>Hydnum</taxon>
    </lineage>
</organism>
<evidence type="ECO:0000256" key="1">
    <source>
        <dbReference type="SAM" id="MobiDB-lite"/>
    </source>
</evidence>
<feature type="compositionally biased region" description="Polar residues" evidence="1">
    <location>
        <begin position="240"/>
        <end position="252"/>
    </location>
</feature>